<dbReference type="AlphaFoldDB" id="X6MAZ0"/>
<accession>X6MAZ0</accession>
<proteinExistence type="predicted"/>
<organism evidence="2 3">
    <name type="scientific">Reticulomyxa filosa</name>
    <dbReference type="NCBI Taxonomy" id="46433"/>
    <lineage>
        <taxon>Eukaryota</taxon>
        <taxon>Sar</taxon>
        <taxon>Rhizaria</taxon>
        <taxon>Retaria</taxon>
        <taxon>Foraminifera</taxon>
        <taxon>Monothalamids</taxon>
        <taxon>Reticulomyxidae</taxon>
        <taxon>Reticulomyxa</taxon>
    </lineage>
</organism>
<comment type="caution">
    <text evidence="2">The sequence shown here is derived from an EMBL/GenBank/DDBJ whole genome shotgun (WGS) entry which is preliminary data.</text>
</comment>
<name>X6MAZ0_RETFI</name>
<dbReference type="InterPro" id="IPR036397">
    <property type="entry name" value="RNaseH_sf"/>
</dbReference>
<dbReference type="EMBL" id="ASPP01023317">
    <property type="protein sequence ID" value="ETO10637.1"/>
    <property type="molecule type" value="Genomic_DNA"/>
</dbReference>
<feature type="non-terminal residue" evidence="2">
    <location>
        <position position="1"/>
    </location>
</feature>
<dbReference type="InterPro" id="IPR038717">
    <property type="entry name" value="Tc1-like_DDE_dom"/>
</dbReference>
<sequence length="318" mass="37548">NGLNIIQNKERLKDIYNDCNDNNKLYLSFCDKNVLLIVKQFSCWTCFSCGHNFPYKLFFFNIPTSFLFYCYSLEFYLKEYLFECSIVRLASNLGYVMTQQKKFTSASSIVERLHAKDALDVLKRGLIEMLAFSVSTLKNFLKSQGLNSCIRIKKHRLTKRHKKLRLEFDKKHKSLTESVWRKVIFSDETKINRASDAAKITGTVNSELYKKILADEMWNYRQYCLEEKCHEDFIFQQDNASCHKSNSTMEFLENNRIALLKHPPQSPDLNPIENMWRIIKIKIHQNHDATSLKQLWEVFEKEFEDIDKDICRTLVPIG</sequence>
<dbReference type="Gene3D" id="3.30.420.10">
    <property type="entry name" value="Ribonuclease H-like superfamily/Ribonuclease H"/>
    <property type="match status" value="1"/>
</dbReference>
<feature type="domain" description="Tc1-like transposase DDE" evidence="1">
    <location>
        <begin position="198"/>
        <end position="295"/>
    </location>
</feature>
<reference evidence="2 3" key="1">
    <citation type="journal article" date="2013" name="Curr. Biol.">
        <title>The Genome of the Foraminiferan Reticulomyxa filosa.</title>
        <authorList>
            <person name="Glockner G."/>
            <person name="Hulsmann N."/>
            <person name="Schleicher M."/>
            <person name="Noegel A.A."/>
            <person name="Eichinger L."/>
            <person name="Gallinger C."/>
            <person name="Pawlowski J."/>
            <person name="Sierra R."/>
            <person name="Euteneuer U."/>
            <person name="Pillet L."/>
            <person name="Moustafa A."/>
            <person name="Platzer M."/>
            <person name="Groth M."/>
            <person name="Szafranski K."/>
            <person name="Schliwa M."/>
        </authorList>
    </citation>
    <scope>NUCLEOTIDE SEQUENCE [LARGE SCALE GENOMIC DNA]</scope>
</reference>
<keyword evidence="3" id="KW-1185">Reference proteome</keyword>
<dbReference type="OrthoDB" id="2417635at2759"/>
<evidence type="ECO:0000313" key="3">
    <source>
        <dbReference type="Proteomes" id="UP000023152"/>
    </source>
</evidence>
<dbReference type="Pfam" id="PF13358">
    <property type="entry name" value="DDE_3"/>
    <property type="match status" value="1"/>
</dbReference>
<dbReference type="Proteomes" id="UP000023152">
    <property type="component" value="Unassembled WGS sequence"/>
</dbReference>
<evidence type="ECO:0000259" key="1">
    <source>
        <dbReference type="Pfam" id="PF13358"/>
    </source>
</evidence>
<protein>
    <recommendedName>
        <fullName evidence="1">Tc1-like transposase DDE domain-containing protein</fullName>
    </recommendedName>
</protein>
<gene>
    <name evidence="2" type="ORF">RFI_26740</name>
</gene>
<evidence type="ECO:0000313" key="2">
    <source>
        <dbReference type="EMBL" id="ETO10637.1"/>
    </source>
</evidence>
<dbReference type="GO" id="GO:0003676">
    <property type="term" value="F:nucleic acid binding"/>
    <property type="evidence" value="ECO:0007669"/>
    <property type="project" value="InterPro"/>
</dbReference>